<keyword evidence="2" id="KW-1185">Reference proteome</keyword>
<dbReference type="EMBL" id="BJZP01000002">
    <property type="protein sequence ID" value="GEO83486.1"/>
    <property type="molecule type" value="Genomic_DNA"/>
</dbReference>
<dbReference type="Pfam" id="PF11164">
    <property type="entry name" value="DUF2948"/>
    <property type="match status" value="1"/>
</dbReference>
<evidence type="ECO:0000313" key="1">
    <source>
        <dbReference type="EMBL" id="GEO83486.1"/>
    </source>
</evidence>
<proteinExistence type="predicted"/>
<evidence type="ECO:0008006" key="3">
    <source>
        <dbReference type="Google" id="ProtNLM"/>
    </source>
</evidence>
<evidence type="ECO:0000313" key="2">
    <source>
        <dbReference type="Proteomes" id="UP000321717"/>
    </source>
</evidence>
<dbReference type="AlphaFoldDB" id="A0A512HDG4"/>
<reference evidence="1 2" key="1">
    <citation type="submission" date="2019-07" db="EMBL/GenBank/DDBJ databases">
        <title>Whole genome shotgun sequence of Rhizobium naphthalenivorans NBRC 107585.</title>
        <authorList>
            <person name="Hosoyama A."/>
            <person name="Uohara A."/>
            <person name="Ohji S."/>
            <person name="Ichikawa N."/>
        </authorList>
    </citation>
    <scope>NUCLEOTIDE SEQUENCE [LARGE SCALE GENOMIC DNA]</scope>
    <source>
        <strain evidence="1 2">NBRC 107585</strain>
    </source>
</reference>
<accession>A0A512HDG4</accession>
<dbReference type="InterPro" id="IPR021335">
    <property type="entry name" value="DUF2948"/>
</dbReference>
<protein>
    <recommendedName>
        <fullName evidence="3">DUF2948 domain-containing protein</fullName>
    </recommendedName>
</protein>
<gene>
    <name evidence="1" type="ORF">RNA01_04180</name>
</gene>
<organism evidence="1 2">
    <name type="scientific">Ciceribacter naphthalenivorans</name>
    <dbReference type="NCBI Taxonomy" id="1118451"/>
    <lineage>
        <taxon>Bacteria</taxon>
        <taxon>Pseudomonadati</taxon>
        <taxon>Pseudomonadota</taxon>
        <taxon>Alphaproteobacteria</taxon>
        <taxon>Hyphomicrobiales</taxon>
        <taxon>Rhizobiaceae</taxon>
        <taxon>Ciceribacter</taxon>
    </lineage>
</organism>
<name>A0A512HDG4_9HYPH</name>
<dbReference type="Proteomes" id="UP000321717">
    <property type="component" value="Unassembled WGS sequence"/>
</dbReference>
<sequence>MDCQSDNGDMTSLKLLALDADDLAVISAHMQDAVFKVADITFQPRPGLFALAVNRFVWEGVGEARKSYERRRAVLSFKRVNAVRSMGFDRRKGDDVLSLLAIRFRVEGEGPEGVMELVLSGGGMIALDVECIEAQLADTGGAWETNRKPGHPGD</sequence>
<comment type="caution">
    <text evidence="1">The sequence shown here is derived from an EMBL/GenBank/DDBJ whole genome shotgun (WGS) entry which is preliminary data.</text>
</comment>